<accession>A0A7W9T726</accession>
<protein>
    <submittedName>
        <fullName evidence="2">Uncharacterized protein</fullName>
    </submittedName>
</protein>
<evidence type="ECO:0000313" key="2">
    <source>
        <dbReference type="EMBL" id="MBB6074147.1"/>
    </source>
</evidence>
<reference evidence="2 3" key="1">
    <citation type="submission" date="2020-08" db="EMBL/GenBank/DDBJ databases">
        <title>Genomic Encyclopedia of Type Strains, Phase IV (KMG-IV): sequencing the most valuable type-strain genomes for metagenomic binning, comparative biology and taxonomic classification.</title>
        <authorList>
            <person name="Goeker M."/>
        </authorList>
    </citation>
    <scope>NUCLEOTIDE SEQUENCE [LARGE SCALE GENOMIC DNA]</scope>
    <source>
        <strain evidence="2 3">DSM 43350</strain>
    </source>
</reference>
<proteinExistence type="predicted"/>
<feature type="transmembrane region" description="Helical" evidence="1">
    <location>
        <begin position="14"/>
        <end position="35"/>
    </location>
</feature>
<organism evidence="2 3">
    <name type="scientific">Streptomyces paradoxus</name>
    <dbReference type="NCBI Taxonomy" id="66375"/>
    <lineage>
        <taxon>Bacteria</taxon>
        <taxon>Bacillati</taxon>
        <taxon>Actinomycetota</taxon>
        <taxon>Actinomycetes</taxon>
        <taxon>Kitasatosporales</taxon>
        <taxon>Streptomycetaceae</taxon>
        <taxon>Streptomyces</taxon>
    </lineage>
</organism>
<comment type="caution">
    <text evidence="2">The sequence shown here is derived from an EMBL/GenBank/DDBJ whole genome shotgun (WGS) entry which is preliminary data.</text>
</comment>
<evidence type="ECO:0000313" key="3">
    <source>
        <dbReference type="Proteomes" id="UP000591537"/>
    </source>
</evidence>
<dbReference type="AlphaFoldDB" id="A0A7W9T726"/>
<name>A0A7W9T726_9ACTN</name>
<evidence type="ECO:0000256" key="1">
    <source>
        <dbReference type="SAM" id="Phobius"/>
    </source>
</evidence>
<keyword evidence="1" id="KW-1133">Transmembrane helix</keyword>
<keyword evidence="1" id="KW-0472">Membrane</keyword>
<keyword evidence="3" id="KW-1185">Reference proteome</keyword>
<keyword evidence="1" id="KW-0812">Transmembrane</keyword>
<dbReference type="Proteomes" id="UP000591537">
    <property type="component" value="Unassembled WGS sequence"/>
</dbReference>
<dbReference type="EMBL" id="JACHGV010000001">
    <property type="protein sequence ID" value="MBB6074147.1"/>
    <property type="molecule type" value="Genomic_DNA"/>
</dbReference>
<gene>
    <name evidence="2" type="ORF">HNR57_000031</name>
</gene>
<sequence length="101" mass="10518">MTHPVLALSAAPDLPLLLAASVPATLLLVLAAWTIRRRGTRPQKHLGGPAVKVAALAAMGCTAYSADTSWRFAADFLDMAGTAESAPVCSPPPSWRSSRPP</sequence>